<keyword evidence="16" id="KW-1185">Reference proteome</keyword>
<dbReference type="AlphaFoldDB" id="A0A7D9D8G1"/>
<feature type="compositionally biased region" description="Basic and acidic residues" evidence="13">
    <location>
        <begin position="88"/>
        <end position="101"/>
    </location>
</feature>
<evidence type="ECO:0000256" key="2">
    <source>
        <dbReference type="ARBA" id="ARBA00010269"/>
    </source>
</evidence>
<evidence type="ECO:0000256" key="6">
    <source>
        <dbReference type="ARBA" id="ARBA00023187"/>
    </source>
</evidence>
<protein>
    <recommendedName>
        <fullName evidence="8">Serine/arginine-rich splicing factor 10</fullName>
    </recommendedName>
    <alternativeName>
        <fullName evidence="10">FUS-interacting serine-arginine-rich protein 1</fullName>
    </alternativeName>
    <alternativeName>
        <fullName evidence="12">Splicing factor, arginine/serine-rich 13A</fullName>
    </alternativeName>
    <alternativeName>
        <fullName evidence="9">TLS-associated protein with Ser-Arg repeats</fullName>
    </alternativeName>
    <alternativeName>
        <fullName evidence="11">TLS-associated serine-arginine protein</fullName>
    </alternativeName>
</protein>
<dbReference type="GO" id="GO:0008380">
    <property type="term" value="P:RNA splicing"/>
    <property type="evidence" value="ECO:0007669"/>
    <property type="project" value="UniProtKB-KW"/>
</dbReference>
<keyword evidence="6" id="KW-0508">mRNA splicing</keyword>
<evidence type="ECO:0000256" key="11">
    <source>
        <dbReference type="ARBA" id="ARBA00082354"/>
    </source>
</evidence>
<keyword evidence="4" id="KW-0507">mRNA processing</keyword>
<dbReference type="SMART" id="SM00360">
    <property type="entry name" value="RRM"/>
    <property type="match status" value="1"/>
</dbReference>
<gene>
    <name evidence="15" type="ORF">PACLA_8A060447</name>
</gene>
<comment type="caution">
    <text evidence="15">The sequence shown here is derived from an EMBL/GenBank/DDBJ whole genome shotgun (WGS) entry which is preliminary data.</text>
</comment>
<dbReference type="OrthoDB" id="439808at2759"/>
<evidence type="ECO:0000256" key="5">
    <source>
        <dbReference type="ARBA" id="ARBA00022884"/>
    </source>
</evidence>
<dbReference type="InterPro" id="IPR012677">
    <property type="entry name" value="Nucleotide-bd_a/b_plait_sf"/>
</dbReference>
<accession>A0A7D9D8G1</accession>
<sequence>MSGRYTRPPNSSLFVRNVHPDTRQEDMRRIFGKYGRIQDVYIPCDYFTKKVRGFAYVQFEDIRDAEDALYYLDRVIVLGRELEVQFAEGDRKTPNQMRSRESGSGFGYDRRSRSRSPKSRRSRSRSPRRSRRPRRSYSRSRSRTPDKKRGRRSSERHSPDNHRSRSASRSPSRSAARSDDQREDAGEGSPRKSPE</sequence>
<dbReference type="InterPro" id="IPR050441">
    <property type="entry name" value="RBM"/>
</dbReference>
<feature type="domain" description="RRM" evidence="14">
    <location>
        <begin position="11"/>
        <end position="89"/>
    </location>
</feature>
<dbReference type="InterPro" id="IPR000504">
    <property type="entry name" value="RRM_dom"/>
</dbReference>
<proteinExistence type="inferred from homology"/>
<dbReference type="SUPFAM" id="SSF54928">
    <property type="entry name" value="RNA-binding domain, RBD"/>
    <property type="match status" value="1"/>
</dbReference>
<reference evidence="15" key="1">
    <citation type="submission" date="2020-04" db="EMBL/GenBank/DDBJ databases">
        <authorList>
            <person name="Alioto T."/>
            <person name="Alioto T."/>
            <person name="Gomez Garrido J."/>
        </authorList>
    </citation>
    <scope>NUCLEOTIDE SEQUENCE</scope>
    <source>
        <strain evidence="15">A484AB</strain>
    </source>
</reference>
<organism evidence="15 16">
    <name type="scientific">Paramuricea clavata</name>
    <name type="common">Red gorgonian</name>
    <name type="synonym">Violescent sea-whip</name>
    <dbReference type="NCBI Taxonomy" id="317549"/>
    <lineage>
        <taxon>Eukaryota</taxon>
        <taxon>Metazoa</taxon>
        <taxon>Cnidaria</taxon>
        <taxon>Anthozoa</taxon>
        <taxon>Octocorallia</taxon>
        <taxon>Malacalcyonacea</taxon>
        <taxon>Plexauridae</taxon>
        <taxon>Paramuricea</taxon>
    </lineage>
</organism>
<dbReference type="EMBL" id="CACRXK020000202">
    <property type="protein sequence ID" value="CAB3979481.1"/>
    <property type="molecule type" value="Genomic_DNA"/>
</dbReference>
<evidence type="ECO:0000313" key="16">
    <source>
        <dbReference type="Proteomes" id="UP001152795"/>
    </source>
</evidence>
<name>A0A7D9D8G1_PARCT</name>
<dbReference type="GO" id="GO:0003723">
    <property type="term" value="F:RNA binding"/>
    <property type="evidence" value="ECO:0007669"/>
    <property type="project" value="UniProtKB-UniRule"/>
</dbReference>
<keyword evidence="5" id="KW-0694">RNA-binding</keyword>
<evidence type="ECO:0000256" key="13">
    <source>
        <dbReference type="SAM" id="MobiDB-lite"/>
    </source>
</evidence>
<dbReference type="Proteomes" id="UP001152795">
    <property type="component" value="Unassembled WGS sequence"/>
</dbReference>
<dbReference type="InterPro" id="IPR035979">
    <property type="entry name" value="RBD_domain_sf"/>
</dbReference>
<evidence type="ECO:0000256" key="12">
    <source>
        <dbReference type="ARBA" id="ARBA00084028"/>
    </source>
</evidence>
<evidence type="ECO:0000256" key="7">
    <source>
        <dbReference type="ARBA" id="ARBA00023242"/>
    </source>
</evidence>
<keyword evidence="7" id="KW-0539">Nucleus</keyword>
<evidence type="ECO:0000313" key="15">
    <source>
        <dbReference type="EMBL" id="CAB3979481.1"/>
    </source>
</evidence>
<evidence type="ECO:0000256" key="4">
    <source>
        <dbReference type="ARBA" id="ARBA00022664"/>
    </source>
</evidence>
<evidence type="ECO:0000256" key="10">
    <source>
        <dbReference type="ARBA" id="ARBA00080089"/>
    </source>
</evidence>
<keyword evidence="3" id="KW-0597">Phosphoprotein</keyword>
<dbReference type="Gene3D" id="3.30.70.330">
    <property type="match status" value="1"/>
</dbReference>
<evidence type="ECO:0000256" key="3">
    <source>
        <dbReference type="ARBA" id="ARBA00022553"/>
    </source>
</evidence>
<feature type="compositionally biased region" description="Basic residues" evidence="13">
    <location>
        <begin position="112"/>
        <end position="142"/>
    </location>
</feature>
<dbReference type="GO" id="GO:0006397">
    <property type="term" value="P:mRNA processing"/>
    <property type="evidence" value="ECO:0007669"/>
    <property type="project" value="UniProtKB-KW"/>
</dbReference>
<feature type="compositionally biased region" description="Basic and acidic residues" evidence="13">
    <location>
        <begin position="143"/>
        <end position="163"/>
    </location>
</feature>
<dbReference type="GO" id="GO:0016607">
    <property type="term" value="C:nuclear speck"/>
    <property type="evidence" value="ECO:0007669"/>
    <property type="project" value="UniProtKB-SubCell"/>
</dbReference>
<dbReference type="FunFam" id="3.30.70.330:FF:000155">
    <property type="entry name" value="serine/arginine-rich splicing factor 10 isoform X1"/>
    <property type="match status" value="1"/>
</dbReference>
<feature type="region of interest" description="Disordered" evidence="13">
    <location>
        <begin position="88"/>
        <end position="195"/>
    </location>
</feature>
<evidence type="ECO:0000256" key="1">
    <source>
        <dbReference type="ARBA" id="ARBA00004324"/>
    </source>
</evidence>
<comment type="similarity">
    <text evidence="2">Belongs to the splicing factor SR family.</text>
</comment>
<dbReference type="PROSITE" id="PS50102">
    <property type="entry name" value="RRM"/>
    <property type="match status" value="1"/>
</dbReference>
<feature type="compositionally biased region" description="Basic and acidic residues" evidence="13">
    <location>
        <begin position="176"/>
        <end position="195"/>
    </location>
</feature>
<evidence type="ECO:0000256" key="9">
    <source>
        <dbReference type="ARBA" id="ARBA00078560"/>
    </source>
</evidence>
<dbReference type="GO" id="GO:0048025">
    <property type="term" value="P:negative regulation of mRNA splicing, via spliceosome"/>
    <property type="evidence" value="ECO:0007669"/>
    <property type="project" value="UniProtKB-ARBA"/>
</dbReference>
<comment type="subcellular location">
    <subcellularLocation>
        <location evidence="1">Nucleus speckle</location>
    </subcellularLocation>
</comment>
<dbReference type="PANTHER" id="PTHR48034">
    <property type="entry name" value="TRANSFORMER-2 SEX-DETERMINING PROTEIN-RELATED"/>
    <property type="match status" value="1"/>
</dbReference>
<evidence type="ECO:0000259" key="14">
    <source>
        <dbReference type="PROSITE" id="PS50102"/>
    </source>
</evidence>
<evidence type="ECO:0000256" key="8">
    <source>
        <dbReference type="ARBA" id="ARBA00067946"/>
    </source>
</evidence>
<dbReference type="Pfam" id="PF00076">
    <property type="entry name" value="RRM_1"/>
    <property type="match status" value="1"/>
</dbReference>